<evidence type="ECO:0000256" key="1">
    <source>
        <dbReference type="ARBA" id="ARBA00022723"/>
    </source>
</evidence>
<dbReference type="InterPro" id="IPR057776">
    <property type="entry name" value="UTP23_sensor"/>
</dbReference>
<dbReference type="GO" id="GO:0140566">
    <property type="term" value="F:histone reader activity"/>
    <property type="evidence" value="ECO:0007669"/>
    <property type="project" value="InterPro"/>
</dbReference>
<dbReference type="PANTHER" id="PTHR33304">
    <property type="match status" value="1"/>
</dbReference>
<evidence type="ECO:0000256" key="5">
    <source>
        <dbReference type="ARBA" id="ARBA00023163"/>
    </source>
</evidence>
<evidence type="ECO:0000256" key="2">
    <source>
        <dbReference type="ARBA" id="ARBA00022771"/>
    </source>
</evidence>
<dbReference type="InterPro" id="IPR011011">
    <property type="entry name" value="Znf_FYVE_PHD"/>
</dbReference>
<feature type="compositionally biased region" description="Polar residues" evidence="6">
    <location>
        <begin position="10"/>
        <end position="22"/>
    </location>
</feature>
<protein>
    <submittedName>
        <fullName evidence="8">rRNA-processing protein UTP23-like</fullName>
    </submittedName>
</protein>
<dbReference type="EMBL" id="JARAOO010000007">
    <property type="protein sequence ID" value="KAJ7961662.1"/>
    <property type="molecule type" value="Genomic_DNA"/>
</dbReference>
<dbReference type="SUPFAM" id="SSF57903">
    <property type="entry name" value="FYVE/PHD zinc finger"/>
    <property type="match status" value="1"/>
</dbReference>
<keyword evidence="1" id="KW-0479">Metal-binding</keyword>
<sequence length="240" mass="27467">MTGLDIHHSPMSTWVERSTPSEPQLGELDNCQLNKPQASYSTWRALPTRSTRLEYKTLKKRLKKSSEDEEAIHFSEEIMAVGDKFLGMQDLTKMHTAKNQMDKNDIVQFKRKKAKGPNPLSCKKKKNRENQSSVLFKATVCQQCGARGYPEALVYCHCCHENAEHRYCFSVLPSSFTEDIIWYCEDCKQKIMKSPTLVFQHSPCMSSNAVNDNSKQNKETIKNDEMYDEESKSDSSCGSN</sequence>
<evidence type="ECO:0000259" key="7">
    <source>
        <dbReference type="Pfam" id="PF24779"/>
    </source>
</evidence>
<keyword evidence="5" id="KW-0804">Transcription</keyword>
<keyword evidence="9" id="KW-1185">Reference proteome</keyword>
<dbReference type="GO" id="GO:0034244">
    <property type="term" value="P:negative regulation of transcription elongation by RNA polymerase II"/>
    <property type="evidence" value="ECO:0007669"/>
    <property type="project" value="InterPro"/>
</dbReference>
<comment type="caution">
    <text evidence="8">The sequence shown here is derived from an EMBL/GenBank/DDBJ whole genome shotgun (WGS) entry which is preliminary data.</text>
</comment>
<dbReference type="AlphaFoldDB" id="A0AAD7PNF5"/>
<feature type="compositionally biased region" description="Basic and acidic residues" evidence="6">
    <location>
        <begin position="215"/>
        <end position="233"/>
    </location>
</feature>
<dbReference type="InterPro" id="IPR049914">
    <property type="entry name" value="PHD1-3/5-6"/>
</dbReference>
<accession>A0AAD7PNF5</accession>
<reference evidence="8" key="1">
    <citation type="journal article" date="2023" name="Science">
        <title>Elucidation of the pathway for biosynthesis of saponin adjuvants from the soapbark tree.</title>
        <authorList>
            <person name="Reed J."/>
            <person name="Orme A."/>
            <person name="El-Demerdash A."/>
            <person name="Owen C."/>
            <person name="Martin L.B.B."/>
            <person name="Misra R.C."/>
            <person name="Kikuchi S."/>
            <person name="Rejzek M."/>
            <person name="Martin A.C."/>
            <person name="Harkess A."/>
            <person name="Leebens-Mack J."/>
            <person name="Louveau T."/>
            <person name="Stephenson M.J."/>
            <person name="Osbourn A."/>
        </authorList>
    </citation>
    <scope>NUCLEOTIDE SEQUENCE</scope>
    <source>
        <strain evidence="8">S10</strain>
    </source>
</reference>
<feature type="domain" description="UTP23 sensor motif region" evidence="7">
    <location>
        <begin position="109"/>
        <end position="126"/>
    </location>
</feature>
<evidence type="ECO:0000313" key="8">
    <source>
        <dbReference type="EMBL" id="KAJ7961662.1"/>
    </source>
</evidence>
<dbReference type="Proteomes" id="UP001163823">
    <property type="component" value="Chromosome 7"/>
</dbReference>
<keyword evidence="3" id="KW-0862">Zinc</keyword>
<evidence type="ECO:0000256" key="3">
    <source>
        <dbReference type="ARBA" id="ARBA00022833"/>
    </source>
</evidence>
<gene>
    <name evidence="8" type="ORF">O6P43_016983</name>
</gene>
<dbReference type="KEGG" id="qsa:O6P43_016983"/>
<keyword evidence="4" id="KW-0805">Transcription regulation</keyword>
<evidence type="ECO:0000313" key="9">
    <source>
        <dbReference type="Proteomes" id="UP001163823"/>
    </source>
</evidence>
<feature type="region of interest" description="Disordered" evidence="6">
    <location>
        <begin position="210"/>
        <end position="240"/>
    </location>
</feature>
<keyword evidence="2" id="KW-0863">Zinc-finger</keyword>
<dbReference type="Gene3D" id="2.30.30.1150">
    <property type="match status" value="1"/>
</dbReference>
<dbReference type="Pfam" id="PF24779">
    <property type="entry name" value="UTP23_sensor"/>
    <property type="match status" value="1"/>
</dbReference>
<evidence type="ECO:0000256" key="4">
    <source>
        <dbReference type="ARBA" id="ARBA00023015"/>
    </source>
</evidence>
<dbReference type="GO" id="GO:0008270">
    <property type="term" value="F:zinc ion binding"/>
    <property type="evidence" value="ECO:0007669"/>
    <property type="project" value="UniProtKB-KW"/>
</dbReference>
<evidence type="ECO:0000256" key="6">
    <source>
        <dbReference type="SAM" id="MobiDB-lite"/>
    </source>
</evidence>
<proteinExistence type="predicted"/>
<dbReference type="PANTHER" id="PTHR33304:SF18">
    <property type="entry name" value="CHROMATIN REGULATOR PHD FAMILY-RELATED"/>
    <property type="match status" value="1"/>
</dbReference>
<name>A0AAD7PNF5_QUISA</name>
<feature type="region of interest" description="Disordered" evidence="6">
    <location>
        <begin position="1"/>
        <end position="25"/>
    </location>
</feature>
<organism evidence="8 9">
    <name type="scientific">Quillaja saponaria</name>
    <name type="common">Soap bark tree</name>
    <dbReference type="NCBI Taxonomy" id="32244"/>
    <lineage>
        <taxon>Eukaryota</taxon>
        <taxon>Viridiplantae</taxon>
        <taxon>Streptophyta</taxon>
        <taxon>Embryophyta</taxon>
        <taxon>Tracheophyta</taxon>
        <taxon>Spermatophyta</taxon>
        <taxon>Magnoliopsida</taxon>
        <taxon>eudicotyledons</taxon>
        <taxon>Gunneridae</taxon>
        <taxon>Pentapetalae</taxon>
        <taxon>rosids</taxon>
        <taxon>fabids</taxon>
        <taxon>Fabales</taxon>
        <taxon>Quillajaceae</taxon>
        <taxon>Quillaja</taxon>
    </lineage>
</organism>